<feature type="region of interest" description="Disordered" evidence="1">
    <location>
        <begin position="1"/>
        <end position="99"/>
    </location>
</feature>
<accession>A0A8T0GE74</accession>
<name>A0A8T0GE74_CERPU</name>
<sequence>MQPNQTMKTSSTPTLTTKHPQALPPSCKSPNPLPPALSPFQTRNYSKMQILENETRTQPIENIPAPLETQTTETKCKKKPPCPVRQREGQRIPAHTQNP</sequence>
<protein>
    <submittedName>
        <fullName evidence="2">Uncharacterized protein</fullName>
    </submittedName>
</protein>
<keyword evidence="3" id="KW-1185">Reference proteome</keyword>
<gene>
    <name evidence="2" type="ORF">KC19_12G174400</name>
</gene>
<evidence type="ECO:0000313" key="2">
    <source>
        <dbReference type="EMBL" id="KAG0555512.1"/>
    </source>
</evidence>
<organism evidence="2 3">
    <name type="scientific">Ceratodon purpureus</name>
    <name type="common">Fire moss</name>
    <name type="synonym">Dicranum purpureum</name>
    <dbReference type="NCBI Taxonomy" id="3225"/>
    <lineage>
        <taxon>Eukaryota</taxon>
        <taxon>Viridiplantae</taxon>
        <taxon>Streptophyta</taxon>
        <taxon>Embryophyta</taxon>
        <taxon>Bryophyta</taxon>
        <taxon>Bryophytina</taxon>
        <taxon>Bryopsida</taxon>
        <taxon>Dicranidae</taxon>
        <taxon>Pseudoditrichales</taxon>
        <taxon>Ditrichaceae</taxon>
        <taxon>Ceratodon</taxon>
    </lineage>
</organism>
<evidence type="ECO:0000256" key="1">
    <source>
        <dbReference type="SAM" id="MobiDB-lite"/>
    </source>
</evidence>
<comment type="caution">
    <text evidence="2">The sequence shown here is derived from an EMBL/GenBank/DDBJ whole genome shotgun (WGS) entry which is preliminary data.</text>
</comment>
<reference evidence="2" key="1">
    <citation type="submission" date="2020-06" db="EMBL/GenBank/DDBJ databases">
        <title>WGS assembly of Ceratodon purpureus strain R40.</title>
        <authorList>
            <person name="Carey S.B."/>
            <person name="Jenkins J."/>
            <person name="Shu S."/>
            <person name="Lovell J.T."/>
            <person name="Sreedasyam A."/>
            <person name="Maumus F."/>
            <person name="Tiley G.P."/>
            <person name="Fernandez-Pozo N."/>
            <person name="Barry K."/>
            <person name="Chen C."/>
            <person name="Wang M."/>
            <person name="Lipzen A."/>
            <person name="Daum C."/>
            <person name="Saski C.A."/>
            <person name="Payton A.C."/>
            <person name="Mcbreen J.C."/>
            <person name="Conrad R.E."/>
            <person name="Kollar L.M."/>
            <person name="Olsson S."/>
            <person name="Huttunen S."/>
            <person name="Landis J.B."/>
            <person name="Wickett N.J."/>
            <person name="Johnson M.G."/>
            <person name="Rensing S.A."/>
            <person name="Grimwood J."/>
            <person name="Schmutz J."/>
            <person name="Mcdaniel S.F."/>
        </authorList>
    </citation>
    <scope>NUCLEOTIDE SEQUENCE</scope>
    <source>
        <strain evidence="2">R40</strain>
    </source>
</reference>
<dbReference type="AlphaFoldDB" id="A0A8T0GE74"/>
<dbReference type="EMBL" id="CM026433">
    <property type="protein sequence ID" value="KAG0555512.1"/>
    <property type="molecule type" value="Genomic_DNA"/>
</dbReference>
<proteinExistence type="predicted"/>
<feature type="compositionally biased region" description="Low complexity" evidence="1">
    <location>
        <begin position="1"/>
        <end position="30"/>
    </location>
</feature>
<evidence type="ECO:0000313" key="3">
    <source>
        <dbReference type="Proteomes" id="UP000822688"/>
    </source>
</evidence>
<dbReference type="Proteomes" id="UP000822688">
    <property type="component" value="Chromosome 12"/>
</dbReference>